<gene>
    <name evidence="2" type="ORF">FNV43_RR26541</name>
</gene>
<reference evidence="2" key="1">
    <citation type="submission" date="2020-03" db="EMBL/GenBank/DDBJ databases">
        <title>A high-quality chromosome-level genome assembly of a woody plant with both climbing and erect habits, Rhamnella rubrinervis.</title>
        <authorList>
            <person name="Lu Z."/>
            <person name="Yang Y."/>
            <person name="Zhu X."/>
            <person name="Sun Y."/>
        </authorList>
    </citation>
    <scope>NUCLEOTIDE SEQUENCE</scope>
    <source>
        <strain evidence="2">BYM</strain>
        <tissue evidence="2">Leaf</tissue>
    </source>
</reference>
<evidence type="ECO:0000313" key="3">
    <source>
        <dbReference type="Proteomes" id="UP000796880"/>
    </source>
</evidence>
<dbReference type="Proteomes" id="UP000796880">
    <property type="component" value="Unassembled WGS sequence"/>
</dbReference>
<evidence type="ECO:0000256" key="1">
    <source>
        <dbReference type="SAM" id="MobiDB-lite"/>
    </source>
</evidence>
<dbReference type="AlphaFoldDB" id="A0A8K0DQ17"/>
<feature type="region of interest" description="Disordered" evidence="1">
    <location>
        <begin position="1"/>
        <end position="24"/>
    </location>
</feature>
<sequence>MPGTYMMPSSRLQTKESGEKWSEAPKAIEKDKELEALRLDYAQVAGERDALQAKVARWPRAKKYVYKKAAIDAILKNTNDMIDALARIKIGSLPTLATKRRMAKRIWRSPRVRTSRMKEMPHL</sequence>
<name>A0A8K0DQ17_9ROSA</name>
<organism evidence="2 3">
    <name type="scientific">Rhamnella rubrinervis</name>
    <dbReference type="NCBI Taxonomy" id="2594499"/>
    <lineage>
        <taxon>Eukaryota</taxon>
        <taxon>Viridiplantae</taxon>
        <taxon>Streptophyta</taxon>
        <taxon>Embryophyta</taxon>
        <taxon>Tracheophyta</taxon>
        <taxon>Spermatophyta</taxon>
        <taxon>Magnoliopsida</taxon>
        <taxon>eudicotyledons</taxon>
        <taxon>Gunneridae</taxon>
        <taxon>Pentapetalae</taxon>
        <taxon>rosids</taxon>
        <taxon>fabids</taxon>
        <taxon>Rosales</taxon>
        <taxon>Rhamnaceae</taxon>
        <taxon>rhamnoid group</taxon>
        <taxon>Rhamneae</taxon>
        <taxon>Rhamnella</taxon>
    </lineage>
</organism>
<proteinExistence type="predicted"/>
<comment type="caution">
    <text evidence="2">The sequence shown here is derived from an EMBL/GenBank/DDBJ whole genome shotgun (WGS) entry which is preliminary data.</text>
</comment>
<accession>A0A8K0DQ17</accession>
<keyword evidence="3" id="KW-1185">Reference proteome</keyword>
<evidence type="ECO:0000313" key="2">
    <source>
        <dbReference type="EMBL" id="KAF3431805.1"/>
    </source>
</evidence>
<dbReference type="EMBL" id="VOIH02000012">
    <property type="protein sequence ID" value="KAF3431805.1"/>
    <property type="molecule type" value="Genomic_DNA"/>
</dbReference>
<feature type="compositionally biased region" description="Basic and acidic residues" evidence="1">
    <location>
        <begin position="13"/>
        <end position="24"/>
    </location>
</feature>
<protein>
    <submittedName>
        <fullName evidence="2">Uncharacterized protein</fullName>
    </submittedName>
</protein>